<evidence type="ECO:0000256" key="5">
    <source>
        <dbReference type="SAM" id="MobiDB-lite"/>
    </source>
</evidence>
<dbReference type="RefSeq" id="WP_091978804.1">
    <property type="nucleotide sequence ID" value="NZ_FOLO01000001.1"/>
</dbReference>
<evidence type="ECO:0000256" key="6">
    <source>
        <dbReference type="SAM" id="Phobius"/>
    </source>
</evidence>
<dbReference type="SUPFAM" id="SSF58104">
    <property type="entry name" value="Methyl-accepting chemotaxis protein (MCP) signaling domain"/>
    <property type="match status" value="1"/>
</dbReference>
<dbReference type="GO" id="GO:0007165">
    <property type="term" value="P:signal transduction"/>
    <property type="evidence" value="ECO:0007669"/>
    <property type="project" value="UniProtKB-KW"/>
</dbReference>
<dbReference type="PROSITE" id="PS50885">
    <property type="entry name" value="HAMP"/>
    <property type="match status" value="1"/>
</dbReference>
<dbReference type="Pfam" id="PF12729">
    <property type="entry name" value="4HB_MCP_1"/>
    <property type="match status" value="1"/>
</dbReference>
<dbReference type="Proteomes" id="UP000198862">
    <property type="component" value="Unassembled WGS sequence"/>
</dbReference>
<dbReference type="Pfam" id="PF00672">
    <property type="entry name" value="HAMP"/>
    <property type="match status" value="1"/>
</dbReference>
<reference evidence="9 10" key="1">
    <citation type="submission" date="2016-10" db="EMBL/GenBank/DDBJ databases">
        <authorList>
            <person name="de Groot N.N."/>
        </authorList>
    </citation>
    <scope>NUCLEOTIDE SEQUENCE [LARGE SCALE GENOMIC DNA]</scope>
    <source>
        <strain evidence="9 10">DSM 6059</strain>
    </source>
</reference>
<dbReference type="CDD" id="cd11386">
    <property type="entry name" value="MCP_signal"/>
    <property type="match status" value="1"/>
</dbReference>
<feature type="domain" description="HAMP" evidence="8">
    <location>
        <begin position="342"/>
        <end position="394"/>
    </location>
</feature>
<name>A0A1I1DYZ9_9GAMM</name>
<evidence type="ECO:0000256" key="3">
    <source>
        <dbReference type="ARBA" id="ARBA00029447"/>
    </source>
</evidence>
<feature type="compositionally biased region" description="Low complexity" evidence="5">
    <location>
        <begin position="430"/>
        <end position="444"/>
    </location>
</feature>
<dbReference type="OrthoDB" id="9781845at2"/>
<comment type="similarity">
    <text evidence="3">Belongs to the methyl-accepting chemotaxis (MCP) protein family.</text>
</comment>
<dbReference type="PANTHER" id="PTHR32089:SF70">
    <property type="entry name" value="ENERGY TAXIS MODULATING METHYL ACCEPTING SENSORY TRANSDUCER"/>
    <property type="match status" value="1"/>
</dbReference>
<dbReference type="PANTHER" id="PTHR32089">
    <property type="entry name" value="METHYL-ACCEPTING CHEMOTAXIS PROTEIN MCPB"/>
    <property type="match status" value="1"/>
</dbReference>
<dbReference type="InterPro" id="IPR004089">
    <property type="entry name" value="MCPsignal_dom"/>
</dbReference>
<feature type="domain" description="Methyl-accepting transducer" evidence="7">
    <location>
        <begin position="399"/>
        <end position="635"/>
    </location>
</feature>
<dbReference type="GO" id="GO:0004888">
    <property type="term" value="F:transmembrane signaling receptor activity"/>
    <property type="evidence" value="ECO:0007669"/>
    <property type="project" value="InterPro"/>
</dbReference>
<dbReference type="InterPro" id="IPR024478">
    <property type="entry name" value="HlyB_4HB_MCP"/>
</dbReference>
<feature type="transmembrane region" description="Helical" evidence="6">
    <location>
        <begin position="320"/>
        <end position="341"/>
    </location>
</feature>
<keyword evidence="2 4" id="KW-0807">Transducer</keyword>
<dbReference type="FunFam" id="1.10.287.950:FF:000001">
    <property type="entry name" value="Methyl-accepting chemotaxis sensory transducer"/>
    <property type="match status" value="1"/>
</dbReference>
<dbReference type="STRING" id="1123010.SAMN02745724_00131"/>
<dbReference type="InterPro" id="IPR004090">
    <property type="entry name" value="Chemotax_Me-accpt_rcpt"/>
</dbReference>
<keyword evidence="6" id="KW-0472">Membrane</keyword>
<evidence type="ECO:0000313" key="9">
    <source>
        <dbReference type="EMBL" id="SFB80155.1"/>
    </source>
</evidence>
<gene>
    <name evidence="9" type="ORF">SAMN02745724_00131</name>
</gene>
<feature type="region of interest" description="Disordered" evidence="5">
    <location>
        <begin position="430"/>
        <end position="450"/>
    </location>
</feature>
<evidence type="ECO:0000259" key="7">
    <source>
        <dbReference type="PROSITE" id="PS50111"/>
    </source>
</evidence>
<evidence type="ECO:0000256" key="1">
    <source>
        <dbReference type="ARBA" id="ARBA00004370"/>
    </source>
</evidence>
<dbReference type="GO" id="GO:0016020">
    <property type="term" value="C:membrane"/>
    <property type="evidence" value="ECO:0007669"/>
    <property type="project" value="UniProtKB-SubCell"/>
</dbReference>
<dbReference type="AlphaFoldDB" id="A0A1I1DYZ9"/>
<accession>A0A1I1DYZ9</accession>
<dbReference type="SMART" id="SM00283">
    <property type="entry name" value="MA"/>
    <property type="match status" value="1"/>
</dbReference>
<dbReference type="Pfam" id="PF00015">
    <property type="entry name" value="MCPsignal"/>
    <property type="match status" value="1"/>
</dbReference>
<protein>
    <submittedName>
        <fullName evidence="9">Methyl-accepting chemotaxis protein</fullName>
    </submittedName>
</protein>
<keyword evidence="6" id="KW-1133">Transmembrane helix</keyword>
<dbReference type="CDD" id="cd06225">
    <property type="entry name" value="HAMP"/>
    <property type="match status" value="1"/>
</dbReference>
<evidence type="ECO:0000256" key="4">
    <source>
        <dbReference type="PROSITE-ProRule" id="PRU00284"/>
    </source>
</evidence>
<dbReference type="PRINTS" id="PR00260">
    <property type="entry name" value="CHEMTRNSDUCR"/>
</dbReference>
<evidence type="ECO:0000259" key="8">
    <source>
        <dbReference type="PROSITE" id="PS50885"/>
    </source>
</evidence>
<proteinExistence type="inferred from homology"/>
<dbReference type="GO" id="GO:0006935">
    <property type="term" value="P:chemotaxis"/>
    <property type="evidence" value="ECO:0007669"/>
    <property type="project" value="InterPro"/>
</dbReference>
<dbReference type="PROSITE" id="PS50111">
    <property type="entry name" value="CHEMOTAXIS_TRANSDUC_2"/>
    <property type="match status" value="1"/>
</dbReference>
<evidence type="ECO:0000313" key="10">
    <source>
        <dbReference type="Proteomes" id="UP000198862"/>
    </source>
</evidence>
<dbReference type="InterPro" id="IPR003660">
    <property type="entry name" value="HAMP_dom"/>
</dbReference>
<dbReference type="EMBL" id="FOLO01000001">
    <property type="protein sequence ID" value="SFB80155.1"/>
    <property type="molecule type" value="Genomic_DNA"/>
</dbReference>
<evidence type="ECO:0000256" key="2">
    <source>
        <dbReference type="ARBA" id="ARBA00023224"/>
    </source>
</evidence>
<organism evidence="9 10">
    <name type="scientific">Pseudoalteromonas denitrificans DSM 6059</name>
    <dbReference type="NCBI Taxonomy" id="1123010"/>
    <lineage>
        <taxon>Bacteria</taxon>
        <taxon>Pseudomonadati</taxon>
        <taxon>Pseudomonadota</taxon>
        <taxon>Gammaproteobacteria</taxon>
        <taxon>Alteromonadales</taxon>
        <taxon>Pseudoalteromonadaceae</taxon>
        <taxon>Pseudoalteromonas</taxon>
    </lineage>
</organism>
<keyword evidence="10" id="KW-1185">Reference proteome</keyword>
<comment type="subcellular location">
    <subcellularLocation>
        <location evidence="1">Membrane</location>
    </subcellularLocation>
</comment>
<keyword evidence="6" id="KW-0812">Transmembrane</keyword>
<dbReference type="Gene3D" id="1.10.287.950">
    <property type="entry name" value="Methyl-accepting chemotaxis protein"/>
    <property type="match status" value="1"/>
</dbReference>
<dbReference type="SMART" id="SM00304">
    <property type="entry name" value="HAMP"/>
    <property type="match status" value="1"/>
</dbReference>
<sequence>MNLTVSQRIWGGFVFITFLLLLIGGNSLGKIANINQSTQLVNQLSLPALSTSSELQVAFVMMGKIDLEIYHAQKDAELDKLKAEFEEIRAGFNSSYKKLTLTVNNNQELANANGLIKQTFSDFSQSVNRLYKKKKSVLQLEKALTTQLEEVEINADDASTVVLDLIDAGDLESSAPRAFQAASNMENSFLSIVSNSTDLIAVNSTKTLETLNNEQKFSITDLERGLELLQEALKDNEPDLLSDLTGFFTILKNNILGNASLAANKQQHLDALTEAKKALVQAEIKTKTAIEQLDKLVLLSSELAFNLQGEVNDNVSSANLWTSTGMAIATFMAIFVAYITVQRITRPLAEVNSILETVASGDMTRKLDDSAQDEFGELATNCNTLIDNLRNLIQGIISRSTQLAAASEETSTITSESSQAMQAQRAQVEQAATATTEMSSTSQSVTHSAEEALNEIKHADSEAERVKTISAKNKDTIEKLANEVDSASVVINKLNQDSASIGGILDVIRGIAEQTNLLALNAAIEAARAGEQGRGFAVVADEVRSLASKTQESTQEIQAMIESLQSGAQEAVSVMAKGKEQAVSCVDQSEQASNALELITKAVSQAHDMSEQISTAAQEQHHVSLEISERLESIVSITEQASSGAEQTSTASQEVAKLAEELRLSVDEFKV</sequence>